<accession>A0A2G5VB24</accession>
<keyword evidence="3" id="KW-1185">Reference proteome</keyword>
<dbReference type="SMART" id="SM00225">
    <property type="entry name" value="BTB"/>
    <property type="match status" value="1"/>
</dbReference>
<gene>
    <name evidence="2" type="primary">Cnig_chr_II.g7756</name>
    <name evidence="2" type="ORF">B9Z55_007756</name>
</gene>
<sequence>MNEVLEKLKLVVAETGEIKNLQKQKFDEFDEKLQSIEESVSKNSVLSNNENKKELKPEKRFVLKHVFENVANFEEYDFNFCQEEEEHFGAKWHMEVKRFGTHLGFYFYCKPIAPVGDKWSIETNIKFIIMDNDGNIAIKAMKNRFKERDDYGYEEFLWEDVEYYLAKNKLTVQVESEILKMTGFEKKRIRKFDESQKDVSDVVLVVEDTKFYVSRMYLAAQSSFFKTLFLGNFSESSKSEIPLSGIDSDDFQDFLEVLYGESAIDDSTIEGILHIADMYATPMVVRKCEDFLLEKSKKPAKKLLEMVARYNLEHLKKKCMSEIKTVADIRAVLPPNTKDLDPRIMAELLDKSLSLH</sequence>
<dbReference type="InterPro" id="IPR052664">
    <property type="entry name" value="BTB-MATH_domain_protein"/>
</dbReference>
<name>A0A2G5VB24_9PELO</name>
<dbReference type="SUPFAM" id="SSF54695">
    <property type="entry name" value="POZ domain"/>
    <property type="match status" value="1"/>
</dbReference>
<evidence type="ECO:0000313" key="3">
    <source>
        <dbReference type="Proteomes" id="UP000230233"/>
    </source>
</evidence>
<dbReference type="PANTHER" id="PTHR22743:SF165">
    <property type="entry name" value="BTB AND MATH DOMAIN CONTAINING-RELATED"/>
    <property type="match status" value="1"/>
</dbReference>
<protein>
    <recommendedName>
        <fullName evidence="1">BTB domain-containing protein</fullName>
    </recommendedName>
</protein>
<dbReference type="Pfam" id="PF00651">
    <property type="entry name" value="BTB"/>
    <property type="match status" value="1"/>
</dbReference>
<dbReference type="OrthoDB" id="437903at2759"/>
<dbReference type="InterPro" id="IPR011333">
    <property type="entry name" value="SKP1/BTB/POZ_sf"/>
</dbReference>
<dbReference type="CDD" id="cd00121">
    <property type="entry name" value="MATH"/>
    <property type="match status" value="1"/>
</dbReference>
<dbReference type="AlphaFoldDB" id="A0A2G5VB24"/>
<organism evidence="2 3">
    <name type="scientific">Caenorhabditis nigoni</name>
    <dbReference type="NCBI Taxonomy" id="1611254"/>
    <lineage>
        <taxon>Eukaryota</taxon>
        <taxon>Metazoa</taxon>
        <taxon>Ecdysozoa</taxon>
        <taxon>Nematoda</taxon>
        <taxon>Chromadorea</taxon>
        <taxon>Rhabditida</taxon>
        <taxon>Rhabditina</taxon>
        <taxon>Rhabditomorpha</taxon>
        <taxon>Rhabditoidea</taxon>
        <taxon>Rhabditidae</taxon>
        <taxon>Peloderinae</taxon>
        <taxon>Caenorhabditis</taxon>
    </lineage>
</organism>
<comment type="caution">
    <text evidence="2">The sequence shown here is derived from an EMBL/GenBank/DDBJ whole genome shotgun (WGS) entry which is preliminary data.</text>
</comment>
<dbReference type="SMART" id="SM00061">
    <property type="entry name" value="MATH"/>
    <property type="match status" value="1"/>
</dbReference>
<dbReference type="Pfam" id="PF00917">
    <property type="entry name" value="MATH"/>
    <property type="match status" value="1"/>
</dbReference>
<dbReference type="Proteomes" id="UP000230233">
    <property type="component" value="Chromosome II"/>
</dbReference>
<dbReference type="CDD" id="cd18186">
    <property type="entry name" value="BTB_POZ_ZBTB_KLHL-like"/>
    <property type="match status" value="1"/>
</dbReference>
<dbReference type="InterPro" id="IPR000210">
    <property type="entry name" value="BTB/POZ_dom"/>
</dbReference>
<reference evidence="3" key="1">
    <citation type="submission" date="2017-10" db="EMBL/GenBank/DDBJ databases">
        <title>Rapid genome shrinkage in a self-fertile nematode reveals novel sperm competition proteins.</title>
        <authorList>
            <person name="Yin D."/>
            <person name="Schwarz E.M."/>
            <person name="Thomas C.G."/>
            <person name="Felde R.L."/>
            <person name="Korf I.F."/>
            <person name="Cutter A.D."/>
            <person name="Schartner C.M."/>
            <person name="Ralston E.J."/>
            <person name="Meyer B.J."/>
            <person name="Haag E.S."/>
        </authorList>
    </citation>
    <scope>NUCLEOTIDE SEQUENCE [LARGE SCALE GENOMIC DNA]</scope>
    <source>
        <strain evidence="3">JU1422</strain>
    </source>
</reference>
<evidence type="ECO:0000313" key="2">
    <source>
        <dbReference type="EMBL" id="PIC48983.1"/>
    </source>
</evidence>
<dbReference type="SUPFAM" id="SSF49599">
    <property type="entry name" value="TRAF domain-like"/>
    <property type="match status" value="1"/>
</dbReference>
<dbReference type="PROSITE" id="PS50097">
    <property type="entry name" value="BTB"/>
    <property type="match status" value="1"/>
</dbReference>
<dbReference type="Gene3D" id="3.30.710.10">
    <property type="entry name" value="Potassium Channel Kv1.1, Chain A"/>
    <property type="match status" value="1"/>
</dbReference>
<proteinExistence type="predicted"/>
<dbReference type="EMBL" id="PDUG01000002">
    <property type="protein sequence ID" value="PIC48983.1"/>
    <property type="molecule type" value="Genomic_DNA"/>
</dbReference>
<evidence type="ECO:0000259" key="1">
    <source>
        <dbReference type="PROSITE" id="PS50097"/>
    </source>
</evidence>
<dbReference type="PANTHER" id="PTHR22743">
    <property type="entry name" value="MEPRIN/TRAF-LIKE MATH FAMILY-C.ELEGANS"/>
    <property type="match status" value="1"/>
</dbReference>
<dbReference type="InterPro" id="IPR002083">
    <property type="entry name" value="MATH/TRAF_dom"/>
</dbReference>
<feature type="domain" description="BTB" evidence="1">
    <location>
        <begin position="200"/>
        <end position="259"/>
    </location>
</feature>